<evidence type="ECO:0000256" key="4">
    <source>
        <dbReference type="ARBA" id="ARBA00023004"/>
    </source>
</evidence>
<dbReference type="Gene3D" id="2.60.120.330">
    <property type="entry name" value="B-lactam Antibiotic, Isopenicillin N Synthase, Chain"/>
    <property type="match status" value="1"/>
</dbReference>
<dbReference type="AlphaFoldDB" id="A0A2A9PIM1"/>
<evidence type="ECO:0000256" key="5">
    <source>
        <dbReference type="RuleBase" id="RU003682"/>
    </source>
</evidence>
<dbReference type="EMBL" id="LAZP02000115">
    <property type="protein sequence ID" value="PFH60666.1"/>
    <property type="molecule type" value="Genomic_DNA"/>
</dbReference>
<evidence type="ECO:0000256" key="1">
    <source>
        <dbReference type="ARBA" id="ARBA00008056"/>
    </source>
</evidence>
<evidence type="ECO:0000256" key="2">
    <source>
        <dbReference type="ARBA" id="ARBA00022723"/>
    </source>
</evidence>
<dbReference type="STRING" id="268505.A0A2A9PIM1"/>
<dbReference type="SUPFAM" id="SSF51197">
    <property type="entry name" value="Clavaminate synthase-like"/>
    <property type="match status" value="1"/>
</dbReference>
<name>A0A2A9PIM1_OPHUN</name>
<dbReference type="PANTHER" id="PTHR10209:SF804">
    <property type="entry name" value="FE2OG DIOXYGENASE DOMAIN-CONTAINING PROTEIN"/>
    <property type="match status" value="1"/>
</dbReference>
<keyword evidence="8" id="KW-1185">Reference proteome</keyword>
<dbReference type="InterPro" id="IPR044861">
    <property type="entry name" value="IPNS-like_FE2OG_OXY"/>
</dbReference>
<evidence type="ECO:0000313" key="7">
    <source>
        <dbReference type="EMBL" id="PFH60666.1"/>
    </source>
</evidence>
<dbReference type="InterPro" id="IPR005123">
    <property type="entry name" value="Oxoglu/Fe-dep_dioxygenase_dom"/>
</dbReference>
<gene>
    <name evidence="7" type="ORF">XA68_10578</name>
</gene>
<reference evidence="7 8" key="2">
    <citation type="journal article" date="2017" name="Sci. Rep.">
        <title>Ant-infecting Ophiocordyceps genomes reveal a high diversity of potential behavioral manipulation genes and a possible major role for enterotoxins.</title>
        <authorList>
            <person name="de Bekker C."/>
            <person name="Ohm R.A."/>
            <person name="Evans H.C."/>
            <person name="Brachmann A."/>
            <person name="Hughes D.P."/>
        </authorList>
    </citation>
    <scope>NUCLEOTIDE SEQUENCE [LARGE SCALE GENOMIC DNA]</scope>
    <source>
        <strain evidence="7 8">SC16a</strain>
    </source>
</reference>
<dbReference type="PROSITE" id="PS51471">
    <property type="entry name" value="FE2OG_OXY"/>
    <property type="match status" value="1"/>
</dbReference>
<evidence type="ECO:0000259" key="6">
    <source>
        <dbReference type="PROSITE" id="PS51471"/>
    </source>
</evidence>
<dbReference type="GO" id="GO:0046872">
    <property type="term" value="F:metal ion binding"/>
    <property type="evidence" value="ECO:0007669"/>
    <property type="project" value="UniProtKB-KW"/>
</dbReference>
<dbReference type="PANTHER" id="PTHR10209">
    <property type="entry name" value="OXIDOREDUCTASE, 2OG-FE II OXYGENASE FAMILY PROTEIN"/>
    <property type="match status" value="1"/>
</dbReference>
<dbReference type="FunFam" id="2.60.120.330:FF:000030">
    <property type="entry name" value="Thymine dioxygenase"/>
    <property type="match status" value="1"/>
</dbReference>
<dbReference type="Proteomes" id="UP000037136">
    <property type="component" value="Unassembled WGS sequence"/>
</dbReference>
<dbReference type="InterPro" id="IPR026992">
    <property type="entry name" value="DIOX_N"/>
</dbReference>
<keyword evidence="4 5" id="KW-0408">Iron</keyword>
<feature type="domain" description="Fe2OG dioxygenase" evidence="6">
    <location>
        <begin position="187"/>
        <end position="298"/>
    </location>
</feature>
<dbReference type="PRINTS" id="PR00682">
    <property type="entry name" value="IPNSYNTHASE"/>
</dbReference>
<dbReference type="Pfam" id="PF14226">
    <property type="entry name" value="DIOX_N"/>
    <property type="match status" value="1"/>
</dbReference>
<evidence type="ECO:0000313" key="8">
    <source>
        <dbReference type="Proteomes" id="UP000037136"/>
    </source>
</evidence>
<organism evidence="7 8">
    <name type="scientific">Ophiocordyceps unilateralis</name>
    <name type="common">Zombie-ant fungus</name>
    <name type="synonym">Torrubia unilateralis</name>
    <dbReference type="NCBI Taxonomy" id="268505"/>
    <lineage>
        <taxon>Eukaryota</taxon>
        <taxon>Fungi</taxon>
        <taxon>Dikarya</taxon>
        <taxon>Ascomycota</taxon>
        <taxon>Pezizomycotina</taxon>
        <taxon>Sordariomycetes</taxon>
        <taxon>Hypocreomycetidae</taxon>
        <taxon>Hypocreales</taxon>
        <taxon>Ophiocordycipitaceae</taxon>
        <taxon>Ophiocordyceps</taxon>
    </lineage>
</organism>
<keyword evidence="3 5" id="KW-0560">Oxidoreductase</keyword>
<sequence>MATVNAAVNDKELVIPLIDFAKFTDGSPDEKLATARAILDGFKSAGFIYLKNHPIPADVLRRTFSRSADFFQLPSADKQALGWTTAEANRGYSAPGREKTTQLLDINQVAEVRASAPDLKESFEIGREPHPVHDNLWPAEEGKLQGFRADMLDFFDRCRHVYQQLMGAIALAMGLDVTFFDGFIDANDNQLRLLHYPGVKVDDFKSKPGQVRAGEHSDYGSITLLFQDNRGGLQVKSPTGMYVDATPMEGTIVVNAGDLLARWSNDIIKSTLHRVVEPPHSSGEEYPPRYSIAYFCNPNADSLIETIPGTYAGEEDKKYEAVISGEYVMRRLAATY</sequence>
<evidence type="ECO:0000256" key="3">
    <source>
        <dbReference type="ARBA" id="ARBA00023002"/>
    </source>
</evidence>
<comment type="caution">
    <text evidence="7">The sequence shown here is derived from an EMBL/GenBank/DDBJ whole genome shotgun (WGS) entry which is preliminary data.</text>
</comment>
<keyword evidence="2 5" id="KW-0479">Metal-binding</keyword>
<protein>
    <recommendedName>
        <fullName evidence="6">Fe2OG dioxygenase domain-containing protein</fullName>
    </recommendedName>
</protein>
<comment type="similarity">
    <text evidence="1 5">Belongs to the iron/ascorbate-dependent oxidoreductase family.</text>
</comment>
<dbReference type="GO" id="GO:0016491">
    <property type="term" value="F:oxidoreductase activity"/>
    <property type="evidence" value="ECO:0007669"/>
    <property type="project" value="UniProtKB-KW"/>
</dbReference>
<proteinExistence type="inferred from homology"/>
<reference evidence="7 8" key="1">
    <citation type="journal article" date="2015" name="BMC Genomics">
        <title>Gene expression during zombie ant biting behavior reflects the complexity underlying fungal parasitic behavioral manipulation.</title>
        <authorList>
            <person name="de Bekker C."/>
            <person name="Ohm R.A."/>
            <person name="Loreto R.G."/>
            <person name="Sebastian A."/>
            <person name="Albert I."/>
            <person name="Merrow M."/>
            <person name="Brachmann A."/>
            <person name="Hughes D.P."/>
        </authorList>
    </citation>
    <scope>NUCLEOTIDE SEQUENCE [LARGE SCALE GENOMIC DNA]</scope>
    <source>
        <strain evidence="7 8">SC16a</strain>
    </source>
</reference>
<accession>A0A2A9PIM1</accession>
<dbReference type="GO" id="GO:0044283">
    <property type="term" value="P:small molecule biosynthetic process"/>
    <property type="evidence" value="ECO:0007669"/>
    <property type="project" value="UniProtKB-ARBA"/>
</dbReference>
<dbReference type="InterPro" id="IPR027443">
    <property type="entry name" value="IPNS-like_sf"/>
</dbReference>
<dbReference type="Pfam" id="PF03171">
    <property type="entry name" value="2OG-FeII_Oxy"/>
    <property type="match status" value="1"/>
</dbReference>
<dbReference type="OrthoDB" id="288590at2759"/>